<dbReference type="GO" id="GO:0005509">
    <property type="term" value="F:calcium ion binding"/>
    <property type="evidence" value="ECO:0007669"/>
    <property type="project" value="InterPro"/>
</dbReference>
<evidence type="ECO:0000259" key="3">
    <source>
        <dbReference type="SMART" id="SM00736"/>
    </source>
</evidence>
<dbReference type="SUPFAM" id="SSF49313">
    <property type="entry name" value="Cadherin-like"/>
    <property type="match status" value="1"/>
</dbReference>
<feature type="domain" description="Dystroglycan-type cadherin-like" evidence="3">
    <location>
        <begin position="981"/>
        <end position="1070"/>
    </location>
</feature>
<accession>A0A545TCS7</accession>
<comment type="caution">
    <text evidence="4">The sequence shown here is derived from an EMBL/GenBank/DDBJ whole genome shotgun (WGS) entry which is preliminary data.</text>
</comment>
<evidence type="ECO:0000256" key="1">
    <source>
        <dbReference type="ARBA" id="ARBA00022737"/>
    </source>
</evidence>
<dbReference type="Gene3D" id="2.60.40.10">
    <property type="entry name" value="Immunoglobulins"/>
    <property type="match status" value="1"/>
</dbReference>
<dbReference type="Gene3D" id="2.130.10.10">
    <property type="entry name" value="YVTN repeat-like/Quinoprotein amine dehydrogenase"/>
    <property type="match status" value="5"/>
</dbReference>
<dbReference type="PANTHER" id="PTHR43739:SF5">
    <property type="entry name" value="EXO-ALPHA-SIALIDASE"/>
    <property type="match status" value="1"/>
</dbReference>
<evidence type="ECO:0000256" key="2">
    <source>
        <dbReference type="SAM" id="Phobius"/>
    </source>
</evidence>
<dbReference type="InterPro" id="IPR031778">
    <property type="entry name" value="Sortilin_N"/>
</dbReference>
<dbReference type="InterPro" id="IPR015919">
    <property type="entry name" value="Cadherin-like_sf"/>
</dbReference>
<evidence type="ECO:0000313" key="4">
    <source>
        <dbReference type="EMBL" id="TQV75023.1"/>
    </source>
</evidence>
<keyword evidence="2" id="KW-0472">Membrane</keyword>
<feature type="transmembrane region" description="Helical" evidence="2">
    <location>
        <begin position="1066"/>
        <end position="1085"/>
    </location>
</feature>
<dbReference type="RefSeq" id="WP_142941641.1">
    <property type="nucleotide sequence ID" value="NZ_VIKR01000002.1"/>
</dbReference>
<dbReference type="Pfam" id="PF15902">
    <property type="entry name" value="Sortilin-Vps10"/>
    <property type="match status" value="1"/>
</dbReference>
<sequence>MQVISKTLIALAVGSAVYGAFHFSDQTSQDKFKTSQALETSFNALLATKSKKPYDKPQEAIDFAVLKRMPGGKGEVPYANYSKALKQMESMPQYSSSTKQVLPTRAQLKADPGLKALFSKTMADGENVELGHWDNLGPGNIGGRTRTIVVHPENPEIIFTAGVDGGVWRSTNGGENWAPLDDMLPNLAVVTLVMDPDNSDILYAGTGEGFFNGDAVRGNGIFRTTDGGDTWEHLESTADNANFHFVNKLAISSNDSNRLYAATREGIFRSTDAGATWSLVHDGSDVAVGCVDLQIRTDLETDNLVGACGSFLPGRIVRSTDGGDTFSTVLAEAEMGRSTIAIAPSNQDVIYALNATNQFSANNMGSLGLNKVYRSNDGGATWQAQYSVDDETTLSGPFAVPNDANNAGFTILSNPLLSILPACGIGFQQFFNQGWYDNIITVDPTNPDVVWAGGIDILRSDDGGQSWGLTSSWFLDTDNDQYAHADIHIFAFPPNYDGTTVEHMYVGNDGGIQRVNNAATGRTLSVLEYCGIALEVGFGVTPEDFGVPTFVPDDTIVDWDNLNNDYRVTQFYNGTPFPDGESYFGGTQDNGTLLGADTAGANSWIEIFGGDGGYVAVDPTNTDVLFLETTGLSIRKSIDGGVSFAAASNGITGGGFPFITTFEMDSNNPQRLWILGSEIWRTDDQAENWVQASTTLSASGSAVANAPTNSERVIVGTQDGFIFRNADAGNADATTVWESSANLGGFISSVAFDPQDENIAYATVSTFGTSHVFRSTDGGATWTAIDNMGEANGIPDIPAHDIKVDPADSRRLFVGTDLGVFVSIDSGANWMVENGGFANTQVQTLKFADRTLFAFTHGRSAYRVELNDLLRTANSVEVTAEDTALSLTEAGFVDNLDGPNIFTPTQIEIIDFANGVLTLNSDSVSAGQLIALADLGSLVFTPNADFNGDASIQWQARDDNDVISREPATMTINVTPVNDAPVASEISDFNGRVERQFEQNVSASFSDVDGDTLVFSSSGLPLGLTINPDGTIEGTPVAPSVTQVTITASDGELSASSTFTLSVKSGGSGAFGGLFLVMLLSLFGIRRTIKK</sequence>
<dbReference type="AlphaFoldDB" id="A0A545TCS7"/>
<gene>
    <name evidence="4" type="ORF">FLL45_08765</name>
</gene>
<keyword evidence="1" id="KW-0677">Repeat</keyword>
<dbReference type="SUPFAM" id="SSF110296">
    <property type="entry name" value="Oligoxyloglucan reducing end-specific cellobiohydrolase"/>
    <property type="match status" value="3"/>
</dbReference>
<reference evidence="4 5" key="1">
    <citation type="submission" date="2019-06" db="EMBL/GenBank/DDBJ databases">
        <title>Draft genome of Aliikangiella marina GYP-15.</title>
        <authorList>
            <person name="Wang G."/>
        </authorList>
    </citation>
    <scope>NUCLEOTIDE SEQUENCE [LARGE SCALE GENOMIC DNA]</scope>
    <source>
        <strain evidence="4 5">GYP-15</strain>
    </source>
</reference>
<keyword evidence="2" id="KW-1133">Transmembrane helix</keyword>
<keyword evidence="5" id="KW-1185">Reference proteome</keyword>
<name>A0A545TCS7_9GAMM</name>
<dbReference type="InterPro" id="IPR015943">
    <property type="entry name" value="WD40/YVTN_repeat-like_dom_sf"/>
</dbReference>
<protein>
    <recommendedName>
        <fullName evidence="3">Dystroglycan-type cadherin-like domain-containing protein</fullName>
    </recommendedName>
</protein>
<dbReference type="GO" id="GO:0010411">
    <property type="term" value="P:xyloglucan metabolic process"/>
    <property type="evidence" value="ECO:0007669"/>
    <property type="project" value="TreeGrafter"/>
</dbReference>
<dbReference type="CDD" id="cd15482">
    <property type="entry name" value="Sialidase_non-viral"/>
    <property type="match status" value="1"/>
</dbReference>
<dbReference type="OrthoDB" id="9813892at2"/>
<dbReference type="EMBL" id="VIKR01000002">
    <property type="protein sequence ID" value="TQV75023.1"/>
    <property type="molecule type" value="Genomic_DNA"/>
</dbReference>
<dbReference type="InterPro" id="IPR006644">
    <property type="entry name" value="Cadg"/>
</dbReference>
<dbReference type="SMART" id="SM00736">
    <property type="entry name" value="CADG"/>
    <property type="match status" value="1"/>
</dbReference>
<dbReference type="InterPro" id="IPR052025">
    <property type="entry name" value="Xyloglucanase_GH74"/>
</dbReference>
<organism evidence="4 5">
    <name type="scientific">Aliikangiella marina</name>
    <dbReference type="NCBI Taxonomy" id="1712262"/>
    <lineage>
        <taxon>Bacteria</taxon>
        <taxon>Pseudomonadati</taxon>
        <taxon>Pseudomonadota</taxon>
        <taxon>Gammaproteobacteria</taxon>
        <taxon>Oceanospirillales</taxon>
        <taxon>Pleioneaceae</taxon>
        <taxon>Aliikangiella</taxon>
    </lineage>
</organism>
<dbReference type="Pfam" id="PF17963">
    <property type="entry name" value="Big_9"/>
    <property type="match status" value="1"/>
</dbReference>
<dbReference type="InterPro" id="IPR013783">
    <property type="entry name" value="Ig-like_fold"/>
</dbReference>
<dbReference type="GO" id="GO:0016020">
    <property type="term" value="C:membrane"/>
    <property type="evidence" value="ECO:0007669"/>
    <property type="project" value="InterPro"/>
</dbReference>
<evidence type="ECO:0000313" key="5">
    <source>
        <dbReference type="Proteomes" id="UP000317839"/>
    </source>
</evidence>
<keyword evidence="2" id="KW-0812">Transmembrane</keyword>
<dbReference type="PANTHER" id="PTHR43739">
    <property type="entry name" value="XYLOGLUCANASE (EUROFUNG)"/>
    <property type="match status" value="1"/>
</dbReference>
<dbReference type="Proteomes" id="UP000317839">
    <property type="component" value="Unassembled WGS sequence"/>
</dbReference>
<proteinExistence type="predicted"/>